<organism evidence="1 2">
    <name type="scientific">Pelomonas candidula</name>
    <dbReference type="NCBI Taxonomy" id="3299025"/>
    <lineage>
        <taxon>Bacteria</taxon>
        <taxon>Pseudomonadati</taxon>
        <taxon>Pseudomonadota</taxon>
        <taxon>Betaproteobacteria</taxon>
        <taxon>Burkholderiales</taxon>
        <taxon>Sphaerotilaceae</taxon>
        <taxon>Roseateles</taxon>
    </lineage>
</organism>
<proteinExistence type="predicted"/>
<keyword evidence="2" id="KW-1185">Reference proteome</keyword>
<dbReference type="RefSeq" id="WP_394411073.1">
    <property type="nucleotide sequence ID" value="NZ_JBIGIC010000006.1"/>
</dbReference>
<name>A0ABW7HCY5_9BURK</name>
<dbReference type="EMBL" id="JBIGIC010000006">
    <property type="protein sequence ID" value="MFG6487690.1"/>
    <property type="molecule type" value="Genomic_DNA"/>
</dbReference>
<sequence>MRDRGFTMMSMLFILVALAALGVALASLSQRQQMGSAGELAAAKAYQAAFAGLELGSQQILRTSGWPACPFTTRSFALPDKLADFTVTVTCTRTPTSGTVTDDGQVLAFYTLLSTACNITASGACPNTGTTEPTYAERQLSRNLSVNK</sequence>
<evidence type="ECO:0000313" key="2">
    <source>
        <dbReference type="Proteomes" id="UP001606134"/>
    </source>
</evidence>
<reference evidence="1 2" key="1">
    <citation type="submission" date="2024-08" db="EMBL/GenBank/DDBJ databases">
        <authorList>
            <person name="Lu H."/>
        </authorList>
    </citation>
    <scope>NUCLEOTIDE SEQUENCE [LARGE SCALE GENOMIC DNA]</scope>
    <source>
        <strain evidence="1 2">BYS78W</strain>
    </source>
</reference>
<accession>A0ABW7HCY5</accession>
<protein>
    <submittedName>
        <fullName evidence="1">Agglutinin biogenesis protein MshP</fullName>
    </submittedName>
</protein>
<comment type="caution">
    <text evidence="1">The sequence shown here is derived from an EMBL/GenBank/DDBJ whole genome shotgun (WGS) entry which is preliminary data.</text>
</comment>
<gene>
    <name evidence="1" type="ORF">ACG04R_13490</name>
</gene>
<evidence type="ECO:0000313" key="1">
    <source>
        <dbReference type="EMBL" id="MFG6487690.1"/>
    </source>
</evidence>
<dbReference type="Proteomes" id="UP001606134">
    <property type="component" value="Unassembled WGS sequence"/>
</dbReference>